<dbReference type="PATRIC" id="fig|45071.6.peg.1549"/>
<dbReference type="EMBL" id="LSOG01000010">
    <property type="protein sequence ID" value="OEH48634.1"/>
    <property type="molecule type" value="Genomic_DNA"/>
</dbReference>
<accession>A0A1E5JVS1</accession>
<dbReference type="AlphaFoldDB" id="A0A1E5JVS1"/>
<name>A0A1E5JVS1_9GAMM</name>
<comment type="caution">
    <text evidence="1">The sequence shown here is derived from an EMBL/GenBank/DDBJ whole genome shotgun (WGS) entry which is preliminary data.</text>
</comment>
<evidence type="ECO:0000313" key="1">
    <source>
        <dbReference type="EMBL" id="OEH48634.1"/>
    </source>
</evidence>
<protein>
    <submittedName>
        <fullName evidence="1">Uncharacterized protein</fullName>
    </submittedName>
</protein>
<proteinExistence type="predicted"/>
<organism evidence="1 2">
    <name type="scientific">Legionella parisiensis</name>
    <dbReference type="NCBI Taxonomy" id="45071"/>
    <lineage>
        <taxon>Bacteria</taxon>
        <taxon>Pseudomonadati</taxon>
        <taxon>Pseudomonadota</taxon>
        <taxon>Gammaproteobacteria</taxon>
        <taxon>Legionellales</taxon>
        <taxon>Legionellaceae</taxon>
        <taxon>Legionella</taxon>
    </lineage>
</organism>
<reference evidence="1 2" key="1">
    <citation type="submission" date="2016-02" db="EMBL/GenBank/DDBJ databases">
        <title>Secondary metabolites in Legionella.</title>
        <authorList>
            <person name="Tobias N.J."/>
            <person name="Bode H.B."/>
        </authorList>
    </citation>
    <scope>NUCLEOTIDE SEQUENCE [LARGE SCALE GENOMIC DNA]</scope>
    <source>
        <strain evidence="1 2">DSM 19216</strain>
    </source>
</reference>
<dbReference type="STRING" id="45071.Lpar_1441"/>
<evidence type="ECO:0000313" key="2">
    <source>
        <dbReference type="Proteomes" id="UP000095229"/>
    </source>
</evidence>
<gene>
    <name evidence="1" type="ORF">lpari_00393</name>
</gene>
<dbReference type="Proteomes" id="UP000095229">
    <property type="component" value="Unassembled WGS sequence"/>
</dbReference>
<keyword evidence="2" id="KW-1185">Reference proteome</keyword>
<sequence length="87" mass="9816">MHSMSVYFKDKSSTADFVDAVPDKCPICHHKISPQLEIALYSTHDIPCRDIDVVWRCPNHQCNRLYCPQETTVSCRLTLGSLACTSS</sequence>